<accession>A0ABS9SRT2</accession>
<sequence length="64" mass="7333">MTTGLNYDQVIKSLTKSESDDFIQQVIILLTLVHEEIKKTTFNKSDFIFTQFDEGHILVTGVKN</sequence>
<protein>
    <submittedName>
        <fullName evidence="1">Uncharacterized protein</fullName>
    </submittedName>
</protein>
<gene>
    <name evidence="1" type="ORF">MKP09_24485</name>
</gene>
<keyword evidence="2" id="KW-1185">Reference proteome</keyword>
<evidence type="ECO:0000313" key="2">
    <source>
        <dbReference type="Proteomes" id="UP001202248"/>
    </source>
</evidence>
<name>A0ABS9SRT2_9BACT</name>
<comment type="caution">
    <text evidence="1">The sequence shown here is derived from an EMBL/GenBank/DDBJ whole genome shotgun (WGS) entry which is preliminary data.</text>
</comment>
<dbReference type="Proteomes" id="UP001202248">
    <property type="component" value="Unassembled WGS sequence"/>
</dbReference>
<organism evidence="1 2">
    <name type="scientific">Niabella ginsengisoli</name>
    <dbReference type="NCBI Taxonomy" id="522298"/>
    <lineage>
        <taxon>Bacteria</taxon>
        <taxon>Pseudomonadati</taxon>
        <taxon>Bacteroidota</taxon>
        <taxon>Chitinophagia</taxon>
        <taxon>Chitinophagales</taxon>
        <taxon>Chitinophagaceae</taxon>
        <taxon>Niabella</taxon>
    </lineage>
</organism>
<dbReference type="EMBL" id="JAKWBL010000004">
    <property type="protein sequence ID" value="MCH5600844.1"/>
    <property type="molecule type" value="Genomic_DNA"/>
</dbReference>
<reference evidence="1 2" key="1">
    <citation type="submission" date="2022-02" db="EMBL/GenBank/DDBJ databases">
        <authorList>
            <person name="Min J."/>
        </authorList>
    </citation>
    <scope>NUCLEOTIDE SEQUENCE [LARGE SCALE GENOMIC DNA]</scope>
    <source>
        <strain evidence="1 2">GR10-1</strain>
    </source>
</reference>
<dbReference type="RefSeq" id="WP_240833264.1">
    <property type="nucleotide sequence ID" value="NZ_JAKWBL010000004.1"/>
</dbReference>
<proteinExistence type="predicted"/>
<evidence type="ECO:0000313" key="1">
    <source>
        <dbReference type="EMBL" id="MCH5600844.1"/>
    </source>
</evidence>